<comment type="caution">
    <text evidence="12">The sequence shown here is derived from an EMBL/GenBank/DDBJ whole genome shotgun (WGS) entry which is preliminary data.</text>
</comment>
<keyword evidence="8" id="KW-0496">Mitochondrion</keyword>
<dbReference type="InterPro" id="IPR003197">
    <property type="entry name" value="QCR7"/>
</dbReference>
<evidence type="ECO:0000256" key="5">
    <source>
        <dbReference type="ARBA" id="ARBA00022660"/>
    </source>
</evidence>
<keyword evidence="4" id="KW-0813">Transport</keyword>
<dbReference type="Proteomes" id="UP001148838">
    <property type="component" value="Unassembled WGS sequence"/>
</dbReference>
<dbReference type="SUPFAM" id="SSF81524">
    <property type="entry name" value="14 kDa protein of cytochrome bc1 complex (Ubiquinol-cytochrome c reductase)"/>
    <property type="match status" value="1"/>
</dbReference>
<evidence type="ECO:0000256" key="4">
    <source>
        <dbReference type="ARBA" id="ARBA00022448"/>
    </source>
</evidence>
<evidence type="ECO:0000256" key="2">
    <source>
        <dbReference type="ARBA" id="ARBA00008554"/>
    </source>
</evidence>
<dbReference type="Pfam" id="PF02271">
    <property type="entry name" value="UCR_14kD"/>
    <property type="match status" value="1"/>
</dbReference>
<evidence type="ECO:0000256" key="11">
    <source>
        <dbReference type="ARBA" id="ARBA00032927"/>
    </source>
</evidence>
<evidence type="ECO:0000313" key="12">
    <source>
        <dbReference type="EMBL" id="KAJ4430119.1"/>
    </source>
</evidence>
<evidence type="ECO:0000313" key="13">
    <source>
        <dbReference type="Proteomes" id="UP001148838"/>
    </source>
</evidence>
<gene>
    <name evidence="12" type="ORF">ANN_22329</name>
</gene>
<dbReference type="InterPro" id="IPR036397">
    <property type="entry name" value="RNaseH_sf"/>
</dbReference>
<keyword evidence="13" id="KW-1185">Reference proteome</keyword>
<evidence type="ECO:0000256" key="10">
    <source>
        <dbReference type="ARBA" id="ARBA00031021"/>
    </source>
</evidence>
<evidence type="ECO:0000256" key="1">
    <source>
        <dbReference type="ARBA" id="ARBA00004443"/>
    </source>
</evidence>
<accession>A0ABQ8S7V5</accession>
<dbReference type="InterPro" id="IPR036544">
    <property type="entry name" value="QCR7_sf"/>
</dbReference>
<evidence type="ECO:0000256" key="6">
    <source>
        <dbReference type="ARBA" id="ARBA00022792"/>
    </source>
</evidence>
<protein>
    <recommendedName>
        <fullName evidence="3">Cytochrome b-c1 complex subunit 7</fullName>
    </recommendedName>
    <alternativeName>
        <fullName evidence="10">Complex III subunit VII</fullName>
    </alternativeName>
    <alternativeName>
        <fullName evidence="11">Ubiquinol-cytochrome c reductase complex 14 kDa protein</fullName>
    </alternativeName>
</protein>
<evidence type="ECO:0000256" key="3">
    <source>
        <dbReference type="ARBA" id="ARBA00016323"/>
    </source>
</evidence>
<dbReference type="EMBL" id="JAJSOF020000033">
    <property type="protein sequence ID" value="KAJ4430119.1"/>
    <property type="molecule type" value="Genomic_DNA"/>
</dbReference>
<dbReference type="PANTHER" id="PTHR47326">
    <property type="entry name" value="TRANSPOSABLE ELEMENT TC3 TRANSPOSASE-LIKE PROTEIN"/>
    <property type="match status" value="1"/>
</dbReference>
<evidence type="ECO:0000256" key="9">
    <source>
        <dbReference type="ARBA" id="ARBA00023136"/>
    </source>
</evidence>
<keyword evidence="5" id="KW-0679">Respiratory chain</keyword>
<sequence>MAVSSKASGFTGLHHDDCYDEDNPDVKEALRRLPAHLVDERNFRITRALQLSLQKIVLPREEWVKFEEMEACLLFPCGPSYVMGITLPLWIQEAQTISVVSALAAAEDYTSTITSRRLFSIYNLPTAFQYAYALCLLIIRFPRTCLTEEKLDDIGANLERSPNKSLTKLAQQVGVSVSPAHRATKLLHIKPYRFTWAHCLKPADPAIRVRYCEWYLASLNDGLFDPQLVFFSDEAWFHLNGRVNSRNSRYWCAENPNGVYEVPHYDRKIGVWCAVSAK</sequence>
<proteinExistence type="inferred from homology"/>
<keyword evidence="9" id="KW-0472">Membrane</keyword>
<evidence type="ECO:0000256" key="8">
    <source>
        <dbReference type="ARBA" id="ARBA00023128"/>
    </source>
</evidence>
<comment type="subcellular location">
    <subcellularLocation>
        <location evidence="1">Mitochondrion inner membrane</location>
        <topology evidence="1">Peripheral membrane protein</topology>
        <orientation evidence="1">Matrix side</orientation>
    </subcellularLocation>
</comment>
<dbReference type="Gene3D" id="3.30.420.10">
    <property type="entry name" value="Ribonuclease H-like superfamily/Ribonuclease H"/>
    <property type="match status" value="1"/>
</dbReference>
<comment type="similarity">
    <text evidence="2">Belongs to the UQCRB/QCR7 family.</text>
</comment>
<keyword evidence="7" id="KW-0249">Electron transport</keyword>
<name>A0ABQ8S7V5_PERAM</name>
<dbReference type="Gene3D" id="1.10.1090.10">
    <property type="entry name" value="Cytochrome b-c1 complex subunit 7"/>
    <property type="match status" value="1"/>
</dbReference>
<evidence type="ECO:0000256" key="7">
    <source>
        <dbReference type="ARBA" id="ARBA00022982"/>
    </source>
</evidence>
<reference evidence="12 13" key="1">
    <citation type="journal article" date="2022" name="Allergy">
        <title>Genome assembly and annotation of Periplaneta americana reveal a comprehensive cockroach allergen profile.</title>
        <authorList>
            <person name="Wang L."/>
            <person name="Xiong Q."/>
            <person name="Saelim N."/>
            <person name="Wang L."/>
            <person name="Nong W."/>
            <person name="Wan A.T."/>
            <person name="Shi M."/>
            <person name="Liu X."/>
            <person name="Cao Q."/>
            <person name="Hui J.H.L."/>
            <person name="Sookrung N."/>
            <person name="Leung T.F."/>
            <person name="Tungtrongchitr A."/>
            <person name="Tsui S.K.W."/>
        </authorList>
    </citation>
    <scope>NUCLEOTIDE SEQUENCE [LARGE SCALE GENOMIC DNA]</scope>
    <source>
        <strain evidence="12">PWHHKU_190912</strain>
    </source>
</reference>
<organism evidence="12 13">
    <name type="scientific">Periplaneta americana</name>
    <name type="common">American cockroach</name>
    <name type="synonym">Blatta americana</name>
    <dbReference type="NCBI Taxonomy" id="6978"/>
    <lineage>
        <taxon>Eukaryota</taxon>
        <taxon>Metazoa</taxon>
        <taxon>Ecdysozoa</taxon>
        <taxon>Arthropoda</taxon>
        <taxon>Hexapoda</taxon>
        <taxon>Insecta</taxon>
        <taxon>Pterygota</taxon>
        <taxon>Neoptera</taxon>
        <taxon>Polyneoptera</taxon>
        <taxon>Dictyoptera</taxon>
        <taxon>Blattodea</taxon>
        <taxon>Blattoidea</taxon>
        <taxon>Blattidae</taxon>
        <taxon>Blattinae</taxon>
        <taxon>Periplaneta</taxon>
    </lineage>
</organism>
<dbReference type="PANTHER" id="PTHR47326:SF1">
    <property type="entry name" value="HTH PSQ-TYPE DOMAIN-CONTAINING PROTEIN"/>
    <property type="match status" value="1"/>
</dbReference>
<keyword evidence="6" id="KW-0999">Mitochondrion inner membrane</keyword>